<dbReference type="AlphaFoldDB" id="A0A076PI10"/>
<dbReference type="InterPro" id="IPR038770">
    <property type="entry name" value="Na+/solute_symporter_sf"/>
</dbReference>
<keyword evidence="4" id="KW-1003">Cell membrane</keyword>
<evidence type="ECO:0000313" key="9">
    <source>
        <dbReference type="EMBL" id="AIJ46409.1"/>
    </source>
</evidence>
<keyword evidence="5 8" id="KW-0812">Transmembrane</keyword>
<accession>A0A076PI10</accession>
<keyword evidence="6 8" id="KW-1133">Transmembrane helix</keyword>
<dbReference type="GO" id="GO:0055085">
    <property type="term" value="P:transmembrane transport"/>
    <property type="evidence" value="ECO:0007669"/>
    <property type="project" value="InterPro"/>
</dbReference>
<evidence type="ECO:0000256" key="8">
    <source>
        <dbReference type="SAM" id="Phobius"/>
    </source>
</evidence>
<feature type="transmembrane region" description="Helical" evidence="8">
    <location>
        <begin position="235"/>
        <end position="254"/>
    </location>
</feature>
<evidence type="ECO:0000256" key="7">
    <source>
        <dbReference type="ARBA" id="ARBA00023136"/>
    </source>
</evidence>
<evidence type="ECO:0000313" key="10">
    <source>
        <dbReference type="Proteomes" id="UP000028782"/>
    </source>
</evidence>
<dbReference type="HOGENOM" id="CLU_056175_2_1_4"/>
<dbReference type="Proteomes" id="UP000028782">
    <property type="component" value="Chromosome"/>
</dbReference>
<dbReference type="InterPro" id="IPR004776">
    <property type="entry name" value="Mem_transp_PIN-like"/>
</dbReference>
<evidence type="ECO:0000256" key="3">
    <source>
        <dbReference type="ARBA" id="ARBA00022448"/>
    </source>
</evidence>
<feature type="transmembrane region" description="Helical" evidence="8">
    <location>
        <begin position="260"/>
        <end position="278"/>
    </location>
</feature>
<dbReference type="Pfam" id="PF03547">
    <property type="entry name" value="Mem_trans"/>
    <property type="match status" value="1"/>
</dbReference>
<dbReference type="EMBL" id="CP006704">
    <property type="protein sequence ID" value="AIJ46409.1"/>
    <property type="molecule type" value="Genomic_DNA"/>
</dbReference>
<comment type="subcellular location">
    <subcellularLocation>
        <location evidence="1">Cell membrane</location>
        <topology evidence="1">Multi-pass membrane protein</topology>
    </subcellularLocation>
</comment>
<evidence type="ECO:0000256" key="4">
    <source>
        <dbReference type="ARBA" id="ARBA00022475"/>
    </source>
</evidence>
<keyword evidence="3" id="KW-0813">Transport</keyword>
<reference evidence="9 10" key="1">
    <citation type="journal article" date="2014" name="Genome Announc.">
        <title>Complete Genome Sequence of Polychlorinated Biphenyl Degrader Comamonas testosteroni TK102 (NBRC 109938).</title>
        <authorList>
            <person name="Fukuda K."/>
            <person name="Hosoyama A."/>
            <person name="Tsuchikane K."/>
            <person name="Ohji S."/>
            <person name="Yamazoe A."/>
            <person name="Fujita N."/>
            <person name="Shintani M."/>
            <person name="Kimbara K."/>
        </authorList>
    </citation>
    <scope>NUCLEOTIDE SEQUENCE [LARGE SCALE GENOMIC DNA]</scope>
    <source>
        <strain evidence="9">TK102</strain>
    </source>
</reference>
<evidence type="ECO:0000256" key="2">
    <source>
        <dbReference type="ARBA" id="ARBA00010145"/>
    </source>
</evidence>
<feature type="transmembrane region" description="Helical" evidence="8">
    <location>
        <begin position="6"/>
        <end position="27"/>
    </location>
</feature>
<feature type="transmembrane region" description="Helical" evidence="8">
    <location>
        <begin position="39"/>
        <end position="56"/>
    </location>
</feature>
<gene>
    <name evidence="9" type="ORF">O987_11450</name>
</gene>
<dbReference type="Gene3D" id="1.20.1530.20">
    <property type="match status" value="1"/>
</dbReference>
<sequence length="318" mass="33910">MNGSAIAALLPVIALIGTGFGVARAGLVRQTAVKDMSNLVFLLLLPALLFRTMAQVHVGELDYRPIGVYFLSAIIVFVATMLVYGFNTLAAARGLASMFSNAAMIGVPLVGLAFGEQGLVTLFTLISVHALVLLTAATMVFELASSREQHTDDPHGRRSLGSTVWQAVRNSIIHPVPLPILAGLLWSLTGWPLPEVLDTSLKMLGSAMGPMALLLVGITLAFTRIGAHWRPAMRITLVKSLVHPLVFLACAWLLQLRGPAMGVMLICSALPVGANALLFTQRYRVAQDEVVAGIALSTLLALVTMPLLLMLLHVLHGT</sequence>
<comment type="similarity">
    <text evidence="2">Belongs to the auxin efflux carrier (TC 2.A.69) family.</text>
</comment>
<feature type="transmembrane region" description="Helical" evidence="8">
    <location>
        <begin position="68"/>
        <end position="87"/>
    </location>
</feature>
<name>A0A076PI10_COMTE</name>
<dbReference type="KEGG" id="ctes:O987_11450"/>
<dbReference type="PANTHER" id="PTHR36838">
    <property type="entry name" value="AUXIN EFFLUX CARRIER FAMILY PROTEIN"/>
    <property type="match status" value="1"/>
</dbReference>
<dbReference type="GO" id="GO:0005886">
    <property type="term" value="C:plasma membrane"/>
    <property type="evidence" value="ECO:0007669"/>
    <property type="project" value="UniProtKB-SubCell"/>
</dbReference>
<evidence type="ECO:0000256" key="1">
    <source>
        <dbReference type="ARBA" id="ARBA00004651"/>
    </source>
</evidence>
<proteinExistence type="inferred from homology"/>
<organism evidence="9 10">
    <name type="scientific">Comamonas testosteroni TK102</name>
    <dbReference type="NCBI Taxonomy" id="1392005"/>
    <lineage>
        <taxon>Bacteria</taxon>
        <taxon>Pseudomonadati</taxon>
        <taxon>Pseudomonadota</taxon>
        <taxon>Betaproteobacteria</taxon>
        <taxon>Burkholderiales</taxon>
        <taxon>Comamonadaceae</taxon>
        <taxon>Comamonas</taxon>
    </lineage>
</organism>
<protein>
    <submittedName>
        <fullName evidence="9">Transporter</fullName>
    </submittedName>
</protein>
<feature type="transmembrane region" description="Helical" evidence="8">
    <location>
        <begin position="94"/>
        <end position="114"/>
    </location>
</feature>
<dbReference type="PANTHER" id="PTHR36838:SF3">
    <property type="entry name" value="TRANSPORTER AUXIN EFFLUX CARRIER EC FAMILY"/>
    <property type="match status" value="1"/>
</dbReference>
<feature type="transmembrane region" description="Helical" evidence="8">
    <location>
        <begin position="120"/>
        <end position="141"/>
    </location>
</feature>
<feature type="transmembrane region" description="Helical" evidence="8">
    <location>
        <begin position="290"/>
        <end position="315"/>
    </location>
</feature>
<feature type="transmembrane region" description="Helical" evidence="8">
    <location>
        <begin position="203"/>
        <end position="223"/>
    </location>
</feature>
<keyword evidence="7 8" id="KW-0472">Membrane</keyword>
<dbReference type="RefSeq" id="WP_043372206.1">
    <property type="nucleotide sequence ID" value="NZ_CP006704.1"/>
</dbReference>
<evidence type="ECO:0000256" key="5">
    <source>
        <dbReference type="ARBA" id="ARBA00022692"/>
    </source>
</evidence>
<evidence type="ECO:0000256" key="6">
    <source>
        <dbReference type="ARBA" id="ARBA00022989"/>
    </source>
</evidence>
<feature type="transmembrane region" description="Helical" evidence="8">
    <location>
        <begin position="172"/>
        <end position="191"/>
    </location>
</feature>